<dbReference type="PANTHER" id="PTHR13832:SF827">
    <property type="entry name" value="PROTEIN PHOSPHATASE 1L"/>
    <property type="match status" value="1"/>
</dbReference>
<dbReference type="InterPro" id="IPR001932">
    <property type="entry name" value="PPM-type_phosphatase-like_dom"/>
</dbReference>
<dbReference type="PANTHER" id="PTHR13832">
    <property type="entry name" value="PROTEIN PHOSPHATASE 2C"/>
    <property type="match status" value="1"/>
</dbReference>
<dbReference type="AlphaFoldDB" id="A0A2U3KSY9"/>
<dbReference type="Gene3D" id="3.60.40.10">
    <property type="entry name" value="PPM-type phosphatase domain"/>
    <property type="match status" value="1"/>
</dbReference>
<evidence type="ECO:0000313" key="2">
    <source>
        <dbReference type="EMBL" id="SPF42669.1"/>
    </source>
</evidence>
<dbReference type="InterPro" id="IPR015655">
    <property type="entry name" value="PP2C"/>
</dbReference>
<protein>
    <submittedName>
        <fullName evidence="2">Phosphatase 2C family protein</fullName>
    </submittedName>
</protein>
<accession>A0A2U3KSY9</accession>
<dbReference type="PROSITE" id="PS51746">
    <property type="entry name" value="PPM_2"/>
    <property type="match status" value="1"/>
</dbReference>
<dbReference type="SMART" id="SM00331">
    <property type="entry name" value="PP2C_SIG"/>
    <property type="match status" value="1"/>
</dbReference>
<sequence>MEVLPSNTRGGKMRVLSFSEKGCIRKNNEDSFLALATLGLFAVADGMGGHRAGEVASSTALQVLEKSAPQLVGLEDQSLERELTEAIVQANRVVYESSTTKPENAGMGTTLTVLLVRSKSVVIAHVGDSRAYLWRDQELTALTMDHSLVGELVRLGQISLEEAEKHPQRHVLMRAVGADPEIELDCKSMNLQAGDVFLLCTDGFSNMISDQELEEEFLEMGSWEERFERLRKLTLERGAPDNFTALCCILD</sequence>
<dbReference type="Pfam" id="PF13672">
    <property type="entry name" value="PP2C_2"/>
    <property type="match status" value="1"/>
</dbReference>
<dbReference type="Proteomes" id="UP000238916">
    <property type="component" value="Unassembled WGS sequence"/>
</dbReference>
<dbReference type="NCBIfam" id="NF033484">
    <property type="entry name" value="Stp1_PP2C_phos"/>
    <property type="match status" value="1"/>
</dbReference>
<feature type="domain" description="PPM-type phosphatase" evidence="1">
    <location>
        <begin position="14"/>
        <end position="250"/>
    </location>
</feature>
<dbReference type="EMBL" id="OMOF01000186">
    <property type="protein sequence ID" value="SPF42669.1"/>
    <property type="molecule type" value="Genomic_DNA"/>
</dbReference>
<evidence type="ECO:0000259" key="1">
    <source>
        <dbReference type="PROSITE" id="PS51746"/>
    </source>
</evidence>
<dbReference type="SUPFAM" id="SSF81606">
    <property type="entry name" value="PP2C-like"/>
    <property type="match status" value="1"/>
</dbReference>
<dbReference type="InterPro" id="IPR036457">
    <property type="entry name" value="PPM-type-like_dom_sf"/>
</dbReference>
<dbReference type="SMART" id="SM00332">
    <property type="entry name" value="PP2Cc"/>
    <property type="match status" value="1"/>
</dbReference>
<organism evidence="2 3">
    <name type="scientific">Candidatus Desulfosporosinus infrequens</name>
    <dbReference type="NCBI Taxonomy" id="2043169"/>
    <lineage>
        <taxon>Bacteria</taxon>
        <taxon>Bacillati</taxon>
        <taxon>Bacillota</taxon>
        <taxon>Clostridia</taxon>
        <taxon>Eubacteriales</taxon>
        <taxon>Desulfitobacteriaceae</taxon>
        <taxon>Desulfosporosinus</taxon>
    </lineage>
</organism>
<proteinExistence type="predicted"/>
<evidence type="ECO:0000313" key="3">
    <source>
        <dbReference type="Proteomes" id="UP000238916"/>
    </source>
</evidence>
<dbReference type="CDD" id="cd00143">
    <property type="entry name" value="PP2Cc"/>
    <property type="match status" value="1"/>
</dbReference>
<dbReference type="GO" id="GO:0004722">
    <property type="term" value="F:protein serine/threonine phosphatase activity"/>
    <property type="evidence" value="ECO:0007669"/>
    <property type="project" value="InterPro"/>
</dbReference>
<gene>
    <name evidence="2" type="ORF">SBF1_2660015</name>
</gene>
<reference evidence="3" key="1">
    <citation type="submission" date="2018-02" db="EMBL/GenBank/DDBJ databases">
        <authorList>
            <person name="Hausmann B."/>
        </authorList>
    </citation>
    <scope>NUCLEOTIDE SEQUENCE [LARGE SCALE GENOMIC DNA]</scope>
    <source>
        <strain evidence="3">Peat soil MAG SbF1</strain>
    </source>
</reference>
<name>A0A2U3KSY9_9FIRM</name>